<evidence type="ECO:0000259" key="4">
    <source>
        <dbReference type="SMART" id="SM00937"/>
    </source>
</evidence>
<evidence type="ECO:0000313" key="6">
    <source>
        <dbReference type="Proteomes" id="UP001050691"/>
    </source>
</evidence>
<name>A0AAV5AHE2_9AGAM</name>
<sequence length="392" mass="43571">MTQLESDNACILNVIKKKIKQRTLALKELDNQHVSSSEQFDKLRLTKELEPLQIAWDGYTSTKQTLLETVNLLSDPDPIMRSLAASEQSTLLSKLTSDLTNFTQLLIPKSKTYLHSALMELKAGVGGDEASLFVSDLLRLYGRFGEARGWQVLVIAKEDNEGGRGVKNAVLEIKGQGSYDALQWESGVHRVQRVPETEKGGRVHTSTAAVVVLPMVEEPLNNSPASEQLYNPKDVKIEVMRARGAGGQVGNVGLTGLEPSVMKLFEAQSAVRLTHIPTGITVSMQDERSQHRNRDKAFQILSARLLHKKLEEEMLERRSVRRALIRKADRSEKVRTYNWAQGRVTDHRINLTVNNLSDVMEGDGLGHFIHALANHHSTQVLESLLAGMSTVA</sequence>
<comment type="caution">
    <text evidence="5">The sequence shown here is derived from an EMBL/GenBank/DDBJ whole genome shotgun (WGS) entry which is preliminary data.</text>
</comment>
<dbReference type="EMBL" id="BPWL01000008">
    <property type="protein sequence ID" value="GJJ13062.1"/>
    <property type="molecule type" value="Genomic_DNA"/>
</dbReference>
<dbReference type="Pfam" id="PF03462">
    <property type="entry name" value="PCRF"/>
    <property type="match status" value="1"/>
</dbReference>
<evidence type="ECO:0000313" key="5">
    <source>
        <dbReference type="EMBL" id="GJJ13062.1"/>
    </source>
</evidence>
<feature type="domain" description="Peptide chain release factor" evidence="4">
    <location>
        <begin position="71"/>
        <end position="185"/>
    </location>
</feature>
<dbReference type="SMART" id="SM00937">
    <property type="entry name" value="PCRF"/>
    <property type="match status" value="1"/>
</dbReference>
<dbReference type="GO" id="GO:0005739">
    <property type="term" value="C:mitochondrion"/>
    <property type="evidence" value="ECO:0007669"/>
    <property type="project" value="GOC"/>
</dbReference>
<evidence type="ECO:0000256" key="2">
    <source>
        <dbReference type="ARBA" id="ARBA00022481"/>
    </source>
</evidence>
<evidence type="ECO:0000256" key="1">
    <source>
        <dbReference type="ARBA" id="ARBA00010835"/>
    </source>
</evidence>
<dbReference type="SUPFAM" id="SSF75620">
    <property type="entry name" value="Release factor"/>
    <property type="match status" value="1"/>
</dbReference>
<keyword evidence="2" id="KW-0488">Methylation</keyword>
<dbReference type="GO" id="GO:0003747">
    <property type="term" value="F:translation release factor activity"/>
    <property type="evidence" value="ECO:0007669"/>
    <property type="project" value="InterPro"/>
</dbReference>
<dbReference type="Gene3D" id="6.10.140.1950">
    <property type="match status" value="1"/>
</dbReference>
<dbReference type="Gene3D" id="3.30.160.20">
    <property type="match status" value="1"/>
</dbReference>
<protein>
    <recommendedName>
        <fullName evidence="4">Peptide chain release factor domain-containing protein</fullName>
    </recommendedName>
</protein>
<keyword evidence="3" id="KW-0648">Protein biosynthesis</keyword>
<dbReference type="AlphaFoldDB" id="A0AAV5AHE2"/>
<dbReference type="InterPro" id="IPR005139">
    <property type="entry name" value="PCRF"/>
</dbReference>
<dbReference type="Proteomes" id="UP001050691">
    <property type="component" value="Unassembled WGS sequence"/>
</dbReference>
<dbReference type="Gene3D" id="3.30.70.1660">
    <property type="match status" value="1"/>
</dbReference>
<proteinExistence type="inferred from homology"/>
<keyword evidence="6" id="KW-1185">Reference proteome</keyword>
<dbReference type="PANTHER" id="PTHR43804">
    <property type="entry name" value="LD18447P"/>
    <property type="match status" value="1"/>
</dbReference>
<dbReference type="InterPro" id="IPR045853">
    <property type="entry name" value="Pep_chain_release_fac_I_sf"/>
</dbReference>
<gene>
    <name evidence="5" type="ORF">Clacol_007311</name>
</gene>
<reference evidence="5" key="1">
    <citation type="submission" date="2021-10" db="EMBL/GenBank/DDBJ databases">
        <title>De novo Genome Assembly of Clathrus columnatus (Basidiomycota, Fungi) Using Illumina and Nanopore Sequence Data.</title>
        <authorList>
            <person name="Ogiso-Tanaka E."/>
            <person name="Itagaki H."/>
            <person name="Hosoya T."/>
            <person name="Hosaka K."/>
        </authorList>
    </citation>
    <scope>NUCLEOTIDE SEQUENCE</scope>
    <source>
        <strain evidence="5">MO-923</strain>
    </source>
</reference>
<comment type="similarity">
    <text evidence="1">Belongs to the prokaryotic/mitochondrial release factor family.</text>
</comment>
<evidence type="ECO:0000256" key="3">
    <source>
        <dbReference type="ARBA" id="ARBA00022917"/>
    </source>
</evidence>
<dbReference type="GO" id="GO:0032543">
    <property type="term" value="P:mitochondrial translation"/>
    <property type="evidence" value="ECO:0007669"/>
    <property type="project" value="UniProtKB-ARBA"/>
</dbReference>
<dbReference type="InterPro" id="IPR050057">
    <property type="entry name" value="Prokaryotic/Mito_RF"/>
</dbReference>
<accession>A0AAV5AHE2</accession>
<organism evidence="5 6">
    <name type="scientific">Clathrus columnatus</name>
    <dbReference type="NCBI Taxonomy" id="1419009"/>
    <lineage>
        <taxon>Eukaryota</taxon>
        <taxon>Fungi</taxon>
        <taxon>Dikarya</taxon>
        <taxon>Basidiomycota</taxon>
        <taxon>Agaricomycotina</taxon>
        <taxon>Agaricomycetes</taxon>
        <taxon>Phallomycetidae</taxon>
        <taxon>Phallales</taxon>
        <taxon>Clathraceae</taxon>
        <taxon>Clathrus</taxon>
    </lineage>
</organism>
<dbReference type="Pfam" id="PF00472">
    <property type="entry name" value="RF-1"/>
    <property type="match status" value="1"/>
</dbReference>
<dbReference type="InterPro" id="IPR000352">
    <property type="entry name" value="Pep_chain_release_fac_I"/>
</dbReference>
<dbReference type="PANTHER" id="PTHR43804:SF7">
    <property type="entry name" value="LD18447P"/>
    <property type="match status" value="1"/>
</dbReference>